<dbReference type="STRING" id="1121326.CLMAG_43600"/>
<dbReference type="InterPro" id="IPR052912">
    <property type="entry name" value="UPF0111_domain"/>
</dbReference>
<dbReference type="AlphaFoldDB" id="A0A161WUL9"/>
<dbReference type="Proteomes" id="UP000076603">
    <property type="component" value="Unassembled WGS sequence"/>
</dbReference>
<evidence type="ECO:0000256" key="1">
    <source>
        <dbReference type="ARBA" id="ARBA00008591"/>
    </source>
</evidence>
<dbReference type="InterPro" id="IPR038078">
    <property type="entry name" value="PhoU-like_sf"/>
</dbReference>
<dbReference type="RefSeq" id="WP_066626904.1">
    <property type="nucleotide sequence ID" value="NZ_FQXL01000011.1"/>
</dbReference>
<dbReference type="PANTHER" id="PTHR37298">
    <property type="entry name" value="UPF0111 PROTEIN YKAA"/>
    <property type="match status" value="1"/>
</dbReference>
<keyword evidence="3" id="KW-1185">Reference proteome</keyword>
<comment type="similarity">
    <text evidence="1">Belongs to the UPF0111 family.</text>
</comment>
<dbReference type="PANTHER" id="PTHR37298:SF1">
    <property type="entry name" value="UPF0111 PROTEIN YKAA"/>
    <property type="match status" value="1"/>
</dbReference>
<dbReference type="InterPro" id="IPR018445">
    <property type="entry name" value="Put_Phosphate_transp_reg"/>
</dbReference>
<dbReference type="Pfam" id="PF01865">
    <property type="entry name" value="PhoU_div"/>
    <property type="match status" value="1"/>
</dbReference>
<proteinExistence type="inferred from homology"/>
<evidence type="ECO:0008006" key="4">
    <source>
        <dbReference type="Google" id="ProtNLM"/>
    </source>
</evidence>
<name>A0A161WUL9_9CLOT</name>
<sequence>MHNKKFIDNLFPPKYDFYEMLVDQARLTNEGINAILEWLSDNDNHDKYSNVIKLSEEADILRIDMEKKLIQSFITPFDRQDIYTISKSIDKILDYSKSTVESMVDYNVECDNIILSMIEALNKGTSELAEALSMLKENPLNAEDFVHPMREKEISMEQLYRKGMVIQFNHSDTLEALKRREVYLHIKDAGKCFGDTVDVFHKIVVRLV</sequence>
<reference evidence="2 3" key="1">
    <citation type="submission" date="2016-04" db="EMBL/GenBank/DDBJ databases">
        <title>Genome sequence of Clostridium magnum DSM 2767.</title>
        <authorList>
            <person name="Poehlein A."/>
            <person name="Uhlig R."/>
            <person name="Fischer R."/>
            <person name="Bahl H."/>
            <person name="Daniel R."/>
        </authorList>
    </citation>
    <scope>NUCLEOTIDE SEQUENCE [LARGE SCALE GENOMIC DNA]</scope>
    <source>
        <strain evidence="2 3">DSM 2767</strain>
    </source>
</reference>
<comment type="caution">
    <text evidence="2">The sequence shown here is derived from an EMBL/GenBank/DDBJ whole genome shotgun (WGS) entry which is preliminary data.</text>
</comment>
<evidence type="ECO:0000313" key="2">
    <source>
        <dbReference type="EMBL" id="KZL90588.1"/>
    </source>
</evidence>
<dbReference type="OrthoDB" id="9797568at2"/>
<dbReference type="PATRIC" id="fig|1121326.3.peg.4424"/>
<dbReference type="EMBL" id="LWAE01000005">
    <property type="protein sequence ID" value="KZL90588.1"/>
    <property type="molecule type" value="Genomic_DNA"/>
</dbReference>
<protein>
    <recommendedName>
        <fullName evidence="4">Pit accessory protein</fullName>
    </recommendedName>
</protein>
<organism evidence="2 3">
    <name type="scientific">Clostridium magnum DSM 2767</name>
    <dbReference type="NCBI Taxonomy" id="1121326"/>
    <lineage>
        <taxon>Bacteria</taxon>
        <taxon>Bacillati</taxon>
        <taxon>Bacillota</taxon>
        <taxon>Clostridia</taxon>
        <taxon>Eubacteriales</taxon>
        <taxon>Clostridiaceae</taxon>
        <taxon>Clostridium</taxon>
    </lineage>
</organism>
<evidence type="ECO:0000313" key="3">
    <source>
        <dbReference type="Proteomes" id="UP000076603"/>
    </source>
</evidence>
<accession>A0A161WUL9</accession>
<gene>
    <name evidence="2" type="ORF">CLMAG_43600</name>
</gene>
<dbReference type="Gene3D" id="1.20.58.220">
    <property type="entry name" value="Phosphate transport system protein phou homolog 2, domain 2"/>
    <property type="match status" value="1"/>
</dbReference>